<keyword evidence="2" id="KW-0547">Nucleotide-binding</keyword>
<organism evidence="6 7">
    <name type="scientific">Sulfurisphaera ohwakuensis</name>
    <dbReference type="NCBI Taxonomy" id="69656"/>
    <lineage>
        <taxon>Archaea</taxon>
        <taxon>Thermoproteota</taxon>
        <taxon>Thermoprotei</taxon>
        <taxon>Sulfolobales</taxon>
        <taxon>Sulfolobaceae</taxon>
        <taxon>Sulfurisphaera</taxon>
    </lineage>
</organism>
<dbReference type="EC" id="2.5.1.17" evidence="6"/>
<dbReference type="InterPro" id="IPR036451">
    <property type="entry name" value="CblAdoTrfase-like_sf"/>
</dbReference>
<dbReference type="KEGG" id="soh:D1869_08190"/>
<dbReference type="InterPro" id="IPR029499">
    <property type="entry name" value="PduO-typ"/>
</dbReference>
<evidence type="ECO:0000256" key="2">
    <source>
        <dbReference type="ARBA" id="ARBA00022741"/>
    </source>
</evidence>
<proteinExistence type="predicted"/>
<accession>A0A650CHZ2</accession>
<dbReference type="EMBL" id="JACHFY010000001">
    <property type="protein sequence ID" value="MBB5252375.1"/>
    <property type="molecule type" value="Genomic_DNA"/>
</dbReference>
<gene>
    <name evidence="6" type="ORF">D1869_08190</name>
    <name evidence="5" type="ORF">HNQ62_000093</name>
</gene>
<evidence type="ECO:0000313" key="5">
    <source>
        <dbReference type="EMBL" id="MBB5252375.1"/>
    </source>
</evidence>
<dbReference type="NCBIfam" id="TIGR00636">
    <property type="entry name" value="PduO_Nterm"/>
    <property type="match status" value="1"/>
</dbReference>
<dbReference type="Gene3D" id="1.20.1200.10">
    <property type="entry name" value="Cobalamin adenosyltransferase-like"/>
    <property type="match status" value="1"/>
</dbReference>
<dbReference type="SUPFAM" id="SSF89028">
    <property type="entry name" value="Cobalamin adenosyltransferase-like"/>
    <property type="match status" value="1"/>
</dbReference>
<evidence type="ECO:0000256" key="3">
    <source>
        <dbReference type="ARBA" id="ARBA00022840"/>
    </source>
</evidence>
<evidence type="ECO:0000256" key="1">
    <source>
        <dbReference type="ARBA" id="ARBA00022679"/>
    </source>
</evidence>
<evidence type="ECO:0000313" key="7">
    <source>
        <dbReference type="Proteomes" id="UP000427373"/>
    </source>
</evidence>
<reference evidence="5 8" key="2">
    <citation type="submission" date="2020-08" db="EMBL/GenBank/DDBJ databases">
        <title>Genomic Encyclopedia of Type Strains, Phase IV (KMG-IV): sequencing the most valuable type-strain genomes for metagenomic binning, comparative biology and taxonomic classification.</title>
        <authorList>
            <person name="Goeker M."/>
        </authorList>
    </citation>
    <scope>NUCLEOTIDE SEQUENCE [LARGE SCALE GENOMIC DNA]</scope>
    <source>
        <strain evidence="5 8">DSM 12421</strain>
    </source>
</reference>
<dbReference type="Pfam" id="PF01923">
    <property type="entry name" value="Cob_adeno_trans"/>
    <property type="match status" value="1"/>
</dbReference>
<protein>
    <submittedName>
        <fullName evidence="5">ATP:cob(I)alamin adenosyltransferase</fullName>
    </submittedName>
    <submittedName>
        <fullName evidence="6">Cob(I)yrinic acid a,c-diamide adenosyltransferase</fullName>
        <ecNumber evidence="6">2.5.1.17</ecNumber>
    </submittedName>
</protein>
<dbReference type="Proteomes" id="UP000582213">
    <property type="component" value="Unassembled WGS sequence"/>
</dbReference>
<dbReference type="InterPro" id="IPR016030">
    <property type="entry name" value="CblAdoTrfase-like"/>
</dbReference>
<keyword evidence="3" id="KW-0067">ATP-binding</keyword>
<dbReference type="Proteomes" id="UP000427373">
    <property type="component" value="Chromosome"/>
</dbReference>
<dbReference type="OrthoDB" id="4665at2157"/>
<feature type="domain" description="Cobalamin adenosyltransferase-like" evidence="4">
    <location>
        <begin position="2"/>
        <end position="159"/>
    </location>
</feature>
<reference evidence="6 7" key="1">
    <citation type="submission" date="2019-10" db="EMBL/GenBank/DDBJ databases">
        <title>Genome Sequences from Six Type Strain Members of the Archaeal Family Sulfolobaceae: Acidianus ambivalens, Acidianus infernus, Metallosphaera prunae, Stygiolobus azoricus, Sulfolobus metallicus, and Sulfurisphaera ohwakuensis.</title>
        <authorList>
            <person name="Counts J.A."/>
            <person name="Kelly R.M."/>
        </authorList>
    </citation>
    <scope>NUCLEOTIDE SEQUENCE [LARGE SCALE GENOMIC DNA]</scope>
    <source>
        <strain evidence="6 7">TA-1</strain>
    </source>
</reference>
<dbReference type="AlphaFoldDB" id="A0A650CHZ2"/>
<keyword evidence="1 6" id="KW-0808">Transferase</keyword>
<dbReference type="GO" id="GO:0008817">
    <property type="term" value="F:corrinoid adenosyltransferase activity"/>
    <property type="evidence" value="ECO:0007669"/>
    <property type="project" value="UniProtKB-EC"/>
</dbReference>
<dbReference type="EMBL" id="CP045484">
    <property type="protein sequence ID" value="QGR17167.1"/>
    <property type="molecule type" value="Genomic_DNA"/>
</dbReference>
<evidence type="ECO:0000313" key="6">
    <source>
        <dbReference type="EMBL" id="QGR17167.1"/>
    </source>
</evidence>
<evidence type="ECO:0000313" key="8">
    <source>
        <dbReference type="Proteomes" id="UP000582213"/>
    </source>
</evidence>
<dbReference type="PANTHER" id="PTHR12213">
    <property type="entry name" value="CORRINOID ADENOSYLTRANSFERASE"/>
    <property type="match status" value="1"/>
</dbReference>
<dbReference type="GO" id="GO:0005524">
    <property type="term" value="F:ATP binding"/>
    <property type="evidence" value="ECO:0007669"/>
    <property type="project" value="UniProtKB-KW"/>
</dbReference>
<dbReference type="GeneID" id="42801219"/>
<name>A0A650CHZ2_SULOH</name>
<sequence length="177" mass="20404">MFTKSGDDGNTNVINKRVGKDSPLVNFLGDLDELNSFIGFAISKIPWEDMKKDLERVQVELFEIGEDLSTQSSKKKIDEKYVKWLEERTVEYRKESGPVKLFVIPGGSEEASVLHITRSVARRVERNAVKYTKELPEINRMIIVYLNRLSSLLFAMALVANKRRNVSEKIYDIGKFW</sequence>
<keyword evidence="7" id="KW-1185">Reference proteome</keyword>
<dbReference type="PANTHER" id="PTHR12213:SF0">
    <property type="entry name" value="CORRINOID ADENOSYLTRANSFERASE MMAB"/>
    <property type="match status" value="1"/>
</dbReference>
<evidence type="ECO:0000259" key="4">
    <source>
        <dbReference type="Pfam" id="PF01923"/>
    </source>
</evidence>
<dbReference type="RefSeq" id="WP_156014665.1">
    <property type="nucleotide sequence ID" value="NZ_CP045484.1"/>
</dbReference>